<sequence length="90" mass="10122">MWLGGARQLAALSRTKGRGLRQQQRARTEHQWRLLVGNLAAAGCHALEWMRATLGCLMEHDEGQEVVPNEARWLKHAHKLAGVRPDYGAK</sequence>
<dbReference type="EMBL" id="GBRH01162877">
    <property type="protein sequence ID" value="JAE35019.1"/>
    <property type="molecule type" value="Transcribed_RNA"/>
</dbReference>
<dbReference type="AlphaFoldDB" id="A0A0A9HGT0"/>
<organism evidence="1">
    <name type="scientific">Arundo donax</name>
    <name type="common">Giant reed</name>
    <name type="synonym">Donax arundinaceus</name>
    <dbReference type="NCBI Taxonomy" id="35708"/>
    <lineage>
        <taxon>Eukaryota</taxon>
        <taxon>Viridiplantae</taxon>
        <taxon>Streptophyta</taxon>
        <taxon>Embryophyta</taxon>
        <taxon>Tracheophyta</taxon>
        <taxon>Spermatophyta</taxon>
        <taxon>Magnoliopsida</taxon>
        <taxon>Liliopsida</taxon>
        <taxon>Poales</taxon>
        <taxon>Poaceae</taxon>
        <taxon>PACMAD clade</taxon>
        <taxon>Arundinoideae</taxon>
        <taxon>Arundineae</taxon>
        <taxon>Arundo</taxon>
    </lineage>
</organism>
<reference evidence="1" key="2">
    <citation type="journal article" date="2015" name="Data Brief">
        <title>Shoot transcriptome of the giant reed, Arundo donax.</title>
        <authorList>
            <person name="Barrero R.A."/>
            <person name="Guerrero F.D."/>
            <person name="Moolhuijzen P."/>
            <person name="Goolsby J.A."/>
            <person name="Tidwell J."/>
            <person name="Bellgard S.E."/>
            <person name="Bellgard M.I."/>
        </authorList>
    </citation>
    <scope>NUCLEOTIDE SEQUENCE</scope>
    <source>
        <tissue evidence="1">Shoot tissue taken approximately 20 cm above the soil surface</tissue>
    </source>
</reference>
<reference evidence="1" key="1">
    <citation type="submission" date="2014-09" db="EMBL/GenBank/DDBJ databases">
        <authorList>
            <person name="Magalhaes I.L.F."/>
            <person name="Oliveira U."/>
            <person name="Santos F.R."/>
            <person name="Vidigal T.H.D.A."/>
            <person name="Brescovit A.D."/>
            <person name="Santos A.J."/>
        </authorList>
    </citation>
    <scope>NUCLEOTIDE SEQUENCE</scope>
    <source>
        <tissue evidence="1">Shoot tissue taken approximately 20 cm above the soil surface</tissue>
    </source>
</reference>
<accession>A0A0A9HGT0</accession>
<evidence type="ECO:0000313" key="1">
    <source>
        <dbReference type="EMBL" id="JAE35019.1"/>
    </source>
</evidence>
<protein>
    <submittedName>
        <fullName evidence="1">Uncharacterized protein</fullName>
    </submittedName>
</protein>
<name>A0A0A9HGT0_ARUDO</name>
<proteinExistence type="predicted"/>